<dbReference type="SUPFAM" id="SSF103473">
    <property type="entry name" value="MFS general substrate transporter"/>
    <property type="match status" value="1"/>
</dbReference>
<name>A0A5C4LG16_9HYPH</name>
<keyword evidence="1 4" id="KW-0812">Transmembrane</keyword>
<feature type="transmembrane region" description="Helical" evidence="4">
    <location>
        <begin position="89"/>
        <end position="106"/>
    </location>
</feature>
<evidence type="ECO:0000313" key="7">
    <source>
        <dbReference type="Proteomes" id="UP000305267"/>
    </source>
</evidence>
<reference evidence="6 7" key="1">
    <citation type="submission" date="2019-06" db="EMBL/GenBank/DDBJ databases">
        <title>Genome of Methylobacterium sp. 17Sr1-39.</title>
        <authorList>
            <person name="Seo T."/>
        </authorList>
    </citation>
    <scope>NUCLEOTIDE SEQUENCE [LARGE SCALE GENOMIC DNA]</scope>
    <source>
        <strain evidence="6 7">17Sr1-39</strain>
    </source>
</reference>
<dbReference type="Proteomes" id="UP000305267">
    <property type="component" value="Unassembled WGS sequence"/>
</dbReference>
<accession>A0A5C4LG16</accession>
<evidence type="ECO:0000256" key="1">
    <source>
        <dbReference type="ARBA" id="ARBA00022692"/>
    </source>
</evidence>
<keyword evidence="2 4" id="KW-1133">Transmembrane helix</keyword>
<dbReference type="PROSITE" id="PS50850">
    <property type="entry name" value="MFS"/>
    <property type="match status" value="1"/>
</dbReference>
<dbReference type="OrthoDB" id="7876195at2"/>
<dbReference type="InterPro" id="IPR036259">
    <property type="entry name" value="MFS_trans_sf"/>
</dbReference>
<dbReference type="RefSeq" id="WP_139037226.1">
    <property type="nucleotide sequence ID" value="NZ_VDDA01000008.1"/>
</dbReference>
<dbReference type="InterPro" id="IPR020846">
    <property type="entry name" value="MFS_dom"/>
</dbReference>
<dbReference type="AlphaFoldDB" id="A0A5C4LG16"/>
<proteinExistence type="predicted"/>
<evidence type="ECO:0000256" key="4">
    <source>
        <dbReference type="SAM" id="Phobius"/>
    </source>
</evidence>
<dbReference type="EMBL" id="VDDA01000008">
    <property type="protein sequence ID" value="TNC11708.1"/>
    <property type="molecule type" value="Genomic_DNA"/>
</dbReference>
<comment type="caution">
    <text evidence="6">The sequence shown here is derived from an EMBL/GenBank/DDBJ whole genome shotgun (WGS) entry which is preliminary data.</text>
</comment>
<evidence type="ECO:0000313" key="6">
    <source>
        <dbReference type="EMBL" id="TNC11708.1"/>
    </source>
</evidence>
<dbReference type="GO" id="GO:0022857">
    <property type="term" value="F:transmembrane transporter activity"/>
    <property type="evidence" value="ECO:0007669"/>
    <property type="project" value="InterPro"/>
</dbReference>
<gene>
    <name evidence="6" type="ORF">FF100_18910</name>
</gene>
<dbReference type="Gene3D" id="1.20.1250.20">
    <property type="entry name" value="MFS general substrate transporter like domains"/>
    <property type="match status" value="1"/>
</dbReference>
<evidence type="ECO:0000256" key="3">
    <source>
        <dbReference type="ARBA" id="ARBA00023136"/>
    </source>
</evidence>
<feature type="domain" description="Major facilitator superfamily (MFS) profile" evidence="5">
    <location>
        <begin position="1"/>
        <end position="124"/>
    </location>
</feature>
<sequence>MAVLSLLVQAVGCGVLILADATASLLLLGAVLVGLGIGNATSLPPLIAQVEFTPAEAPRVVALIVAISQGAYAFAPAAFGLLRQAGSDQAIFLVAIVIRVAAAGAYRAGAGASARRSGTPDTRR</sequence>
<evidence type="ECO:0000259" key="5">
    <source>
        <dbReference type="PROSITE" id="PS50850"/>
    </source>
</evidence>
<organism evidence="6 7">
    <name type="scientific">Methylobacterium terricola</name>
    <dbReference type="NCBI Taxonomy" id="2583531"/>
    <lineage>
        <taxon>Bacteria</taxon>
        <taxon>Pseudomonadati</taxon>
        <taxon>Pseudomonadota</taxon>
        <taxon>Alphaproteobacteria</taxon>
        <taxon>Hyphomicrobiales</taxon>
        <taxon>Methylobacteriaceae</taxon>
        <taxon>Methylobacterium</taxon>
    </lineage>
</organism>
<evidence type="ECO:0000256" key="2">
    <source>
        <dbReference type="ARBA" id="ARBA00022989"/>
    </source>
</evidence>
<feature type="transmembrane region" description="Helical" evidence="4">
    <location>
        <begin position="60"/>
        <end position="83"/>
    </location>
</feature>
<keyword evidence="3 4" id="KW-0472">Membrane</keyword>
<keyword evidence="7" id="KW-1185">Reference proteome</keyword>
<protein>
    <recommendedName>
        <fullName evidence="5">Major facilitator superfamily (MFS) profile domain-containing protein</fullName>
    </recommendedName>
</protein>